<reference evidence="1 2" key="1">
    <citation type="submission" date="2019-08" db="EMBL/GenBank/DDBJ databases">
        <title>In-depth cultivation of the pig gut microbiome towards novel bacterial diversity and tailored functional studies.</title>
        <authorList>
            <person name="Wylensek D."/>
            <person name="Hitch T.C.A."/>
            <person name="Clavel T."/>
        </authorList>
    </citation>
    <scope>NUCLEOTIDE SEQUENCE [LARGE SCALE GENOMIC DNA]</scope>
    <source>
        <strain evidence="1 2">Oil+RF-744-WCA-WT-11</strain>
    </source>
</reference>
<dbReference type="EMBL" id="VULZ01000024">
    <property type="protein sequence ID" value="MSS16144.1"/>
    <property type="molecule type" value="Genomic_DNA"/>
</dbReference>
<evidence type="ECO:0000313" key="1">
    <source>
        <dbReference type="EMBL" id="MSS16144.1"/>
    </source>
</evidence>
<keyword evidence="2" id="KW-1185">Reference proteome</keyword>
<proteinExistence type="predicted"/>
<dbReference type="RefSeq" id="WP_154527574.1">
    <property type="nucleotide sequence ID" value="NZ_VULZ01000024.1"/>
</dbReference>
<dbReference type="AlphaFoldDB" id="A0A6L5XBN1"/>
<accession>A0A6L5XBN1</accession>
<organism evidence="1 2">
    <name type="scientific">Porcincola intestinalis</name>
    <dbReference type="NCBI Taxonomy" id="2606632"/>
    <lineage>
        <taxon>Bacteria</taxon>
        <taxon>Bacillati</taxon>
        <taxon>Bacillota</taxon>
        <taxon>Clostridia</taxon>
        <taxon>Lachnospirales</taxon>
        <taxon>Lachnospiraceae</taxon>
        <taxon>Porcincola</taxon>
    </lineage>
</organism>
<dbReference type="Proteomes" id="UP000481852">
    <property type="component" value="Unassembled WGS sequence"/>
</dbReference>
<sequence length="188" mass="19794">MGVTLITGHSGAGHITSADAGRLIAGVVGLDRYVLPTGKKFAYTIISNNEIDIADGDLVDQGRHISLPQNEIEAVQIENGTQNKERIDTIAIKYTMDASSGIESASMVLKKGSPVTIGSGTAAPATLTTGNIYAGATEDETALYYVYISGITITKVVPKFKVIEPLGNSGFDLATDDTFVTAWEALLK</sequence>
<evidence type="ECO:0000313" key="2">
    <source>
        <dbReference type="Proteomes" id="UP000481852"/>
    </source>
</evidence>
<gene>
    <name evidence="1" type="ORF">FYJ35_14120</name>
</gene>
<comment type="caution">
    <text evidence="1">The sequence shown here is derived from an EMBL/GenBank/DDBJ whole genome shotgun (WGS) entry which is preliminary data.</text>
</comment>
<protein>
    <submittedName>
        <fullName evidence="1">Uncharacterized protein</fullName>
    </submittedName>
</protein>
<name>A0A6L5XBN1_9FIRM</name>